<dbReference type="Pfam" id="PF18928">
    <property type="entry name" value="DUF5677"/>
    <property type="match status" value="1"/>
</dbReference>
<keyword evidence="2" id="KW-1185">Reference proteome</keyword>
<dbReference type="Proteomes" id="UP001445732">
    <property type="component" value="Unassembled WGS sequence"/>
</dbReference>
<comment type="caution">
    <text evidence="1">The sequence shown here is derived from an EMBL/GenBank/DDBJ whole genome shotgun (WGS) entry which is preliminary data.</text>
</comment>
<name>A0ABV1NKE1_9CAUL</name>
<evidence type="ECO:0000313" key="1">
    <source>
        <dbReference type="EMBL" id="MEQ7154084.1"/>
    </source>
</evidence>
<organism evidence="1 2">
    <name type="scientific">Brevundimonas aurifodinae</name>
    <dbReference type="NCBI Taxonomy" id="1508312"/>
    <lineage>
        <taxon>Bacteria</taxon>
        <taxon>Pseudomonadati</taxon>
        <taxon>Pseudomonadota</taxon>
        <taxon>Alphaproteobacteria</taxon>
        <taxon>Caulobacterales</taxon>
        <taxon>Caulobacteraceae</taxon>
        <taxon>Brevundimonas</taxon>
    </lineage>
</organism>
<dbReference type="EMBL" id="JBEGDD010000002">
    <property type="protein sequence ID" value="MEQ7154084.1"/>
    <property type="molecule type" value="Genomic_DNA"/>
</dbReference>
<dbReference type="RefSeq" id="WP_349683264.1">
    <property type="nucleotide sequence ID" value="NZ_JBEGDD010000002.1"/>
</dbReference>
<dbReference type="InterPro" id="IPR043733">
    <property type="entry name" value="DUF5677"/>
</dbReference>
<reference evidence="1 2" key="1">
    <citation type="submission" date="2024-06" db="EMBL/GenBank/DDBJ databases">
        <title>Brevundimonas sp. C11.</title>
        <authorList>
            <person name="Maltman C."/>
        </authorList>
    </citation>
    <scope>NUCLEOTIDE SEQUENCE [LARGE SCALE GENOMIC DNA]</scope>
    <source>
        <strain evidence="1 2">C11</strain>
    </source>
</reference>
<protein>
    <submittedName>
        <fullName evidence="1">DUF5677 domain-containing protein</fullName>
    </submittedName>
</protein>
<evidence type="ECO:0000313" key="2">
    <source>
        <dbReference type="Proteomes" id="UP001445732"/>
    </source>
</evidence>
<accession>A0ABV1NKE1</accession>
<proteinExistence type="predicted"/>
<gene>
    <name evidence="1" type="ORF">ABN401_02525</name>
</gene>
<sequence>MVTTTPVDEALEELIFVSGFSNDVSMLLSGAATDRAHQLASMVHAKACAHGRSIGFVCRSNMFDHSAVLGLARAIIECLTMYAYLTEELDEDEWAFRYAVLRLHDTSARIKLLRAWPQTNEIDDLKAGRKDLIAEIEAHGLFGTFDDAQQKRLVSGETIFVSGMRKAAALAGWNPDVFTALYSYFSSHLHAAPMSFFRMDAHQVDYFFPNQAQRDLASMGIAVAAASLRRLSLLHLGDADYSTHPVLVAAMDKARRDDRESGVFMAQPDG</sequence>